<sequence length="38" mass="4597">MTCLLSLSTLIGWWEIKDMKRLNMTLEQHKVYQSQRQS</sequence>
<reference evidence="1" key="1">
    <citation type="submission" date="2014-09" db="EMBL/GenBank/DDBJ databases">
        <authorList>
            <person name="Magalhaes I.L.F."/>
            <person name="Oliveira U."/>
            <person name="Santos F.R."/>
            <person name="Vidigal T.H.D.A."/>
            <person name="Brescovit A.D."/>
            <person name="Santos A.J."/>
        </authorList>
    </citation>
    <scope>NUCLEOTIDE SEQUENCE</scope>
    <source>
        <tissue evidence="1">Shoot tissue taken approximately 20 cm above the soil surface</tissue>
    </source>
</reference>
<dbReference type="AlphaFoldDB" id="A0A0A8ZW88"/>
<organism evidence="1">
    <name type="scientific">Arundo donax</name>
    <name type="common">Giant reed</name>
    <name type="synonym">Donax arundinaceus</name>
    <dbReference type="NCBI Taxonomy" id="35708"/>
    <lineage>
        <taxon>Eukaryota</taxon>
        <taxon>Viridiplantae</taxon>
        <taxon>Streptophyta</taxon>
        <taxon>Embryophyta</taxon>
        <taxon>Tracheophyta</taxon>
        <taxon>Spermatophyta</taxon>
        <taxon>Magnoliopsida</taxon>
        <taxon>Liliopsida</taxon>
        <taxon>Poales</taxon>
        <taxon>Poaceae</taxon>
        <taxon>PACMAD clade</taxon>
        <taxon>Arundinoideae</taxon>
        <taxon>Arundineae</taxon>
        <taxon>Arundo</taxon>
    </lineage>
</organism>
<evidence type="ECO:0000313" key="1">
    <source>
        <dbReference type="EMBL" id="JAD43614.1"/>
    </source>
</evidence>
<dbReference type="EMBL" id="GBRH01254281">
    <property type="protein sequence ID" value="JAD43614.1"/>
    <property type="molecule type" value="Transcribed_RNA"/>
</dbReference>
<protein>
    <submittedName>
        <fullName evidence="1">Uncharacterized protein</fullName>
    </submittedName>
</protein>
<proteinExistence type="predicted"/>
<reference evidence="1" key="2">
    <citation type="journal article" date="2015" name="Data Brief">
        <title>Shoot transcriptome of the giant reed, Arundo donax.</title>
        <authorList>
            <person name="Barrero R.A."/>
            <person name="Guerrero F.D."/>
            <person name="Moolhuijzen P."/>
            <person name="Goolsby J.A."/>
            <person name="Tidwell J."/>
            <person name="Bellgard S.E."/>
            <person name="Bellgard M.I."/>
        </authorList>
    </citation>
    <scope>NUCLEOTIDE SEQUENCE</scope>
    <source>
        <tissue evidence="1">Shoot tissue taken approximately 20 cm above the soil surface</tissue>
    </source>
</reference>
<name>A0A0A8ZW88_ARUDO</name>
<accession>A0A0A8ZW88</accession>